<dbReference type="HOGENOM" id="CLU_081533_0_0_6"/>
<reference evidence="1 2" key="1">
    <citation type="journal article" date="2008" name="PLoS Genet.">
        <title>Complete genome sequence of the N2-fixing broad host range endophyte Klebsiella pneumoniae 342 and virulence predictions verified in mice.</title>
        <authorList>
            <person name="Fouts D.E."/>
            <person name="Tyler H.L."/>
            <person name="DeBoy R.T."/>
            <person name="Daugherty S."/>
            <person name="Ren Q."/>
            <person name="Badger J.H."/>
            <person name="Durkin A.S."/>
            <person name="Huot H."/>
            <person name="Shrivastava S."/>
            <person name="Kothari S."/>
            <person name="Dodson R.J."/>
            <person name="Mohamoud Y."/>
            <person name="Khouri H."/>
            <person name="Roesch L.F."/>
            <person name="Krogfelt K.A."/>
            <person name="Struve C."/>
            <person name="Triplett E.W."/>
            <person name="Methe B.A."/>
        </authorList>
    </citation>
    <scope>NUCLEOTIDE SEQUENCE [LARGE SCALE GENOMIC DNA]</scope>
    <source>
        <strain evidence="1 2">342</strain>
    </source>
</reference>
<protein>
    <submittedName>
        <fullName evidence="1">Uncharacterized protein</fullName>
    </submittedName>
</protein>
<dbReference type="InterPro" id="IPR045664">
    <property type="entry name" value="DUF6387"/>
</dbReference>
<dbReference type="EMBL" id="CP000964">
    <property type="protein sequence ID" value="ACI06806.1"/>
    <property type="molecule type" value="Genomic_DNA"/>
</dbReference>
<accession>B5Y185</accession>
<dbReference type="Pfam" id="PF19924">
    <property type="entry name" value="DUF6387"/>
    <property type="match status" value="1"/>
</dbReference>
<name>B5Y185_KLEV3</name>
<dbReference type="Proteomes" id="UP000001734">
    <property type="component" value="Chromosome"/>
</dbReference>
<dbReference type="AlphaFoldDB" id="B5Y185"/>
<dbReference type="KEGG" id="kpe:KPK_4427"/>
<sequence>MAIMRNWSTEHTKEVKKWLDINTYRGFEDLTLIQLYHELLARTLFFKPYHEEFEAKAVNLYIDRIFSGKPFLITEQHLGYLTREDTLYQPPHFFLTTTERLAQLSIVGLRNSLFFWDGSDEYSVNREFLDSPVSEALPKLFRDTVMVEIDLANGTDEEIAESLKAALPQWRKVRGIEADTSDSIRFGYGTIKKIINYRLIPMIDILVWSTLHKVRISEDRLSRLLYTDDDDEEQTRLNHQIRDTDRPLAIKAASIPFIRQFHLFINKNSHLKNIRVSDVMKIADSDKD</sequence>
<gene>
    <name evidence="1" type="ordered locus">KPK_4427</name>
</gene>
<proteinExistence type="predicted"/>
<evidence type="ECO:0000313" key="1">
    <source>
        <dbReference type="EMBL" id="ACI06806.1"/>
    </source>
</evidence>
<evidence type="ECO:0000313" key="2">
    <source>
        <dbReference type="Proteomes" id="UP000001734"/>
    </source>
</evidence>
<dbReference type="BioCyc" id="KPNE507522:GI0B-4408-MONOMER"/>
<organism evidence="1 2">
    <name type="scientific">Klebsiella variicola (strain 342)</name>
    <name type="common">Klebsiella pneumoniae</name>
    <dbReference type="NCBI Taxonomy" id="507522"/>
    <lineage>
        <taxon>Bacteria</taxon>
        <taxon>Pseudomonadati</taxon>
        <taxon>Pseudomonadota</taxon>
        <taxon>Gammaproteobacteria</taxon>
        <taxon>Enterobacterales</taxon>
        <taxon>Enterobacteriaceae</taxon>
        <taxon>Klebsiella/Raoultella group</taxon>
        <taxon>Klebsiella</taxon>
        <taxon>Klebsiella pneumoniae complex</taxon>
    </lineage>
</organism>